<dbReference type="PROSITE" id="PS50893">
    <property type="entry name" value="ABC_TRANSPORTER_2"/>
    <property type="match status" value="2"/>
</dbReference>
<dbReference type="GO" id="GO:0005524">
    <property type="term" value="F:ATP binding"/>
    <property type="evidence" value="ECO:0007669"/>
    <property type="project" value="UniProtKB-KW"/>
</dbReference>
<sequence>MLTISQISKSFGGRTLFEDVTLQVNREDRIGLVGPNGAGKSTLFSLILQTESPDDGQITFQRNVTVGFLPQESAPAGDETVLELATAITPEIVKLQKLIKAWDSDHPTEVEHHDDAHARFDELGGYQLESKAKQILSGLSFREKDFNRPAREMSGGWVMRAHLARLLVQEPDLLMLDEPTNHLDLEALLWFQEYLQGYPGAILMISHDREFLNQLVSSIVEIRQSQIFQYRGNYEDYLVQREANEERLLTAYKNQQKEIAHLMEFVERFRAKASKAAQAQSKLKQIERMEKLEAPESENKKISFTFPQPQRSGLKVITLEAVHHAYGDNVVYSGIDFQAERGQRTVLVGPNGAGKSTLLKILAGAFPLQGGTRELGHNVKAGYYSQYRVEMLEPRRTVLEEALDTPQRITEQSVRTLLGCFLFRGDDVFKKVSVLSGGEKSRLALVKLLLDPPNLLLMDEPTTHLDIPSIDALIEALKQFSGTVIFISHDVYFIRALANHVVHVNAGRLTHYAGDYQYYLDKTKATSAREALTAGAKVEVVRQDPTEKASFKTKEQKRQEAEERQARSRERKDHQQLVHKLEKEIHALEQKQVELTAELEKPETYQTAGRAMEINRELVHVQDKLAELTPKWEQASLKLEASA</sequence>
<dbReference type="PROSITE" id="PS00211">
    <property type="entry name" value="ABC_TRANSPORTER_1"/>
    <property type="match status" value="1"/>
</dbReference>
<comment type="similarity">
    <text evidence="5">Belongs to the ABC transporter superfamily. ABCF family. Uup subfamily.</text>
</comment>
<evidence type="ECO:0000256" key="2">
    <source>
        <dbReference type="ARBA" id="ARBA00022741"/>
    </source>
</evidence>
<evidence type="ECO:0000256" key="3">
    <source>
        <dbReference type="ARBA" id="ARBA00022840"/>
    </source>
</evidence>
<evidence type="ECO:0000256" key="1">
    <source>
        <dbReference type="ARBA" id="ARBA00022737"/>
    </source>
</evidence>
<evidence type="ECO:0000259" key="7">
    <source>
        <dbReference type="PROSITE" id="PS50893"/>
    </source>
</evidence>
<dbReference type="FunFam" id="3.40.50.300:FF:000309">
    <property type="entry name" value="ABC transporter ATP-binding protein"/>
    <property type="match status" value="1"/>
</dbReference>
<comment type="catalytic activity">
    <reaction evidence="4">
        <text>ATP + H2O = ADP + phosphate + H(+)</text>
        <dbReference type="Rhea" id="RHEA:13065"/>
        <dbReference type="ChEBI" id="CHEBI:15377"/>
        <dbReference type="ChEBI" id="CHEBI:15378"/>
        <dbReference type="ChEBI" id="CHEBI:30616"/>
        <dbReference type="ChEBI" id="CHEBI:43474"/>
        <dbReference type="ChEBI" id="CHEBI:456216"/>
    </reaction>
</comment>
<dbReference type="Pfam" id="PF16326">
    <property type="entry name" value="ABC_tran_CTD"/>
    <property type="match status" value="1"/>
</dbReference>
<dbReference type="Pfam" id="PF00005">
    <property type="entry name" value="ABC_tran"/>
    <property type="match status" value="2"/>
</dbReference>
<dbReference type="EMBL" id="ABOX02000085">
    <property type="protein sequence ID" value="EEF57120.1"/>
    <property type="molecule type" value="Genomic_DNA"/>
</dbReference>
<keyword evidence="1" id="KW-0677">Repeat</keyword>
<dbReference type="STRING" id="320771.Cflav_PD0160"/>
<proteinExistence type="inferred from homology"/>
<evidence type="ECO:0000313" key="8">
    <source>
        <dbReference type="EMBL" id="EEF57120.1"/>
    </source>
</evidence>
<dbReference type="GO" id="GO:0003677">
    <property type="term" value="F:DNA binding"/>
    <property type="evidence" value="ECO:0007669"/>
    <property type="project" value="InterPro"/>
</dbReference>
<organism evidence="8 9">
    <name type="scientific">Pedosphaera parvula (strain Ellin514)</name>
    <dbReference type="NCBI Taxonomy" id="320771"/>
    <lineage>
        <taxon>Bacteria</taxon>
        <taxon>Pseudomonadati</taxon>
        <taxon>Verrucomicrobiota</taxon>
        <taxon>Pedosphaerae</taxon>
        <taxon>Pedosphaerales</taxon>
        <taxon>Pedosphaeraceae</taxon>
        <taxon>Pedosphaera</taxon>
    </lineage>
</organism>
<dbReference type="OrthoDB" id="9801441at2"/>
<dbReference type="GO" id="GO:0016887">
    <property type="term" value="F:ATP hydrolysis activity"/>
    <property type="evidence" value="ECO:0007669"/>
    <property type="project" value="InterPro"/>
</dbReference>
<dbReference type="CDD" id="cd03221">
    <property type="entry name" value="ABCF_EF-3"/>
    <property type="match status" value="2"/>
</dbReference>
<dbReference type="AlphaFoldDB" id="B9XSR8"/>
<dbReference type="Pfam" id="PF12848">
    <property type="entry name" value="ABC_tran_Xtn"/>
    <property type="match status" value="1"/>
</dbReference>
<dbReference type="InterPro" id="IPR017871">
    <property type="entry name" value="ABC_transporter-like_CS"/>
</dbReference>
<dbReference type="SUPFAM" id="SSF52540">
    <property type="entry name" value="P-loop containing nucleoside triphosphate hydrolases"/>
    <property type="match status" value="2"/>
</dbReference>
<accession>B9XSR8</accession>
<keyword evidence="9" id="KW-1185">Reference proteome</keyword>
<dbReference type="FunFam" id="3.40.50.300:FF:000011">
    <property type="entry name" value="Putative ABC transporter ATP-binding component"/>
    <property type="match status" value="1"/>
</dbReference>
<feature type="domain" description="ABC transporter" evidence="7">
    <location>
        <begin position="317"/>
        <end position="531"/>
    </location>
</feature>
<dbReference type="Gene3D" id="1.10.287.380">
    <property type="entry name" value="Valyl-tRNA synthetase, C-terminal domain"/>
    <property type="match status" value="1"/>
</dbReference>
<dbReference type="Proteomes" id="UP000003688">
    <property type="component" value="Unassembled WGS sequence"/>
</dbReference>
<feature type="region of interest" description="Disordered" evidence="6">
    <location>
        <begin position="545"/>
        <end position="577"/>
    </location>
</feature>
<feature type="domain" description="ABC transporter" evidence="7">
    <location>
        <begin position="2"/>
        <end position="249"/>
    </location>
</feature>
<dbReference type="InterPro" id="IPR051309">
    <property type="entry name" value="ABCF_ATPase"/>
</dbReference>
<dbReference type="RefSeq" id="WP_007418851.1">
    <property type="nucleotide sequence ID" value="NZ_ABOX02000085.1"/>
</dbReference>
<dbReference type="SMART" id="SM00382">
    <property type="entry name" value="AAA"/>
    <property type="match status" value="2"/>
</dbReference>
<reference evidence="8 9" key="1">
    <citation type="journal article" date="2011" name="J. Bacteriol.">
        <title>Genome sequence of 'Pedosphaera parvula' Ellin514, an aerobic Verrucomicrobial isolate from pasture soil.</title>
        <authorList>
            <person name="Kant R."/>
            <person name="van Passel M.W."/>
            <person name="Sangwan P."/>
            <person name="Palva A."/>
            <person name="Lucas S."/>
            <person name="Copeland A."/>
            <person name="Lapidus A."/>
            <person name="Glavina Del Rio T."/>
            <person name="Dalin E."/>
            <person name="Tice H."/>
            <person name="Bruce D."/>
            <person name="Goodwin L."/>
            <person name="Pitluck S."/>
            <person name="Chertkov O."/>
            <person name="Larimer F.W."/>
            <person name="Land M.L."/>
            <person name="Hauser L."/>
            <person name="Brettin T.S."/>
            <person name="Detter J.C."/>
            <person name="Han S."/>
            <person name="de Vos W.M."/>
            <person name="Janssen P.H."/>
            <person name="Smidt H."/>
        </authorList>
    </citation>
    <scope>NUCLEOTIDE SEQUENCE [LARGE SCALE GENOMIC DNA]</scope>
    <source>
        <strain evidence="8 9">Ellin514</strain>
    </source>
</reference>
<gene>
    <name evidence="8" type="ORF">Cflav_PD0160</name>
</gene>
<dbReference type="InterPro" id="IPR003593">
    <property type="entry name" value="AAA+_ATPase"/>
</dbReference>
<dbReference type="InterPro" id="IPR003439">
    <property type="entry name" value="ABC_transporter-like_ATP-bd"/>
</dbReference>
<evidence type="ECO:0000256" key="4">
    <source>
        <dbReference type="ARBA" id="ARBA00049360"/>
    </source>
</evidence>
<dbReference type="PANTHER" id="PTHR42855:SF2">
    <property type="entry name" value="DRUG RESISTANCE ABC TRANSPORTER,ATP-BINDING PROTEIN"/>
    <property type="match status" value="1"/>
</dbReference>
<keyword evidence="3" id="KW-0067">ATP-binding</keyword>
<dbReference type="PANTHER" id="PTHR42855">
    <property type="entry name" value="ABC TRANSPORTER ATP-BINDING SUBUNIT"/>
    <property type="match status" value="1"/>
</dbReference>
<protein>
    <submittedName>
        <fullName evidence="8">ABC transporter related-protein</fullName>
    </submittedName>
</protein>
<comment type="caution">
    <text evidence="8">The sequence shown here is derived from an EMBL/GenBank/DDBJ whole genome shotgun (WGS) entry which is preliminary data.</text>
</comment>
<dbReference type="InterPro" id="IPR032781">
    <property type="entry name" value="ABC_tran_Xtn"/>
</dbReference>
<evidence type="ECO:0000256" key="6">
    <source>
        <dbReference type="SAM" id="MobiDB-lite"/>
    </source>
</evidence>
<dbReference type="InterPro" id="IPR032524">
    <property type="entry name" value="ABC_tran_C"/>
</dbReference>
<dbReference type="Gene3D" id="3.40.50.300">
    <property type="entry name" value="P-loop containing nucleotide triphosphate hydrolases"/>
    <property type="match status" value="2"/>
</dbReference>
<dbReference type="InterPro" id="IPR027417">
    <property type="entry name" value="P-loop_NTPase"/>
</dbReference>
<name>B9XSR8_PEDPL</name>
<keyword evidence="2" id="KW-0547">Nucleotide-binding</keyword>
<evidence type="ECO:0000256" key="5">
    <source>
        <dbReference type="ARBA" id="ARBA00061478"/>
    </source>
</evidence>
<dbReference type="InterPro" id="IPR037118">
    <property type="entry name" value="Val-tRNA_synth_C_sf"/>
</dbReference>
<evidence type="ECO:0000313" key="9">
    <source>
        <dbReference type="Proteomes" id="UP000003688"/>
    </source>
</evidence>